<accession>A0A9W6B4N4</accession>
<dbReference type="RefSeq" id="WP_281753805.1">
    <property type="nucleotide sequence ID" value="NZ_BRVP01000009.1"/>
</dbReference>
<name>A0A9W6B4N4_9FLAO</name>
<dbReference type="GO" id="GO:0016887">
    <property type="term" value="F:ATP hydrolysis activity"/>
    <property type="evidence" value="ECO:0007669"/>
    <property type="project" value="InterPro"/>
</dbReference>
<gene>
    <name evidence="2" type="ORF">NBRC110019_15340</name>
</gene>
<dbReference type="GO" id="GO:0005524">
    <property type="term" value="F:ATP binding"/>
    <property type="evidence" value="ECO:0007669"/>
    <property type="project" value="InterPro"/>
</dbReference>
<organism evidence="2 3">
    <name type="scientific">Neptunitalea chrysea</name>
    <dbReference type="NCBI Taxonomy" id="1647581"/>
    <lineage>
        <taxon>Bacteria</taxon>
        <taxon>Pseudomonadati</taxon>
        <taxon>Bacteroidota</taxon>
        <taxon>Flavobacteriia</taxon>
        <taxon>Flavobacteriales</taxon>
        <taxon>Flavobacteriaceae</taxon>
        <taxon>Neptunitalea</taxon>
    </lineage>
</organism>
<dbReference type="AlphaFoldDB" id="A0A9W6B4N4"/>
<proteinExistence type="predicted"/>
<dbReference type="PANTHER" id="PTHR40396">
    <property type="entry name" value="ATPASE-LIKE PROTEIN"/>
    <property type="match status" value="1"/>
</dbReference>
<feature type="domain" description="ATPase AAA-type core" evidence="1">
    <location>
        <begin position="45"/>
        <end position="360"/>
    </location>
</feature>
<protein>
    <submittedName>
        <fullName evidence="2">Abortive infection protein</fullName>
    </submittedName>
</protein>
<comment type="caution">
    <text evidence="2">The sequence shown here is derived from an EMBL/GenBank/DDBJ whole genome shotgun (WGS) entry which is preliminary data.</text>
</comment>
<evidence type="ECO:0000259" key="1">
    <source>
        <dbReference type="Pfam" id="PF13304"/>
    </source>
</evidence>
<dbReference type="Gene3D" id="3.40.50.300">
    <property type="entry name" value="P-loop containing nucleotide triphosphate hydrolases"/>
    <property type="match status" value="1"/>
</dbReference>
<dbReference type="InterPro" id="IPR027417">
    <property type="entry name" value="P-loop_NTPase"/>
</dbReference>
<dbReference type="SUPFAM" id="SSF52540">
    <property type="entry name" value="P-loop containing nucleoside triphosphate hydrolases"/>
    <property type="match status" value="1"/>
</dbReference>
<dbReference type="InterPro" id="IPR003959">
    <property type="entry name" value="ATPase_AAA_core"/>
</dbReference>
<evidence type="ECO:0000313" key="3">
    <source>
        <dbReference type="Proteomes" id="UP001143545"/>
    </source>
</evidence>
<sequence length="428" mass="48853">MIIEFTVGNFLSFKENKTLSLEATNITEHNNSTFKIGNFKLLKSAVLYGANSSGKSNFIKAISTMKKIVLTSVERTSASKFEVIPFLLNTTTKNEPTFFEVVFIIEKTRYRYGFEIDSNSILGEWLFKLEKHDEVPLFIREENGIGVTDEFVEGRGLESKTRENALFVSVVDQFNGEISARIIQWFDNLGTISGLSHENYRGVTFSLLDKKTSKEKLLDFFKDLDLGFEQLKFRKEKFQESILPSDIPSDLLDDIINDLQGKTIARINTVHKIFDDNGNQVGLEDFELREQESSGTNKIIDISGPIFDILLAGGVLVIDELDAKLHPLMTAAITNLFNSPDFNNNNAQLIFATHDTNLLSYGKFRRDQIYFLEKDKFEASDLYSLIEYKEEGSEKKIRKDRSFEKDYIKGRYGAIPFIGNFEEILRNG</sequence>
<reference evidence="2" key="1">
    <citation type="submission" date="2022-07" db="EMBL/GenBank/DDBJ databases">
        <title>Taxonomy of Novel Oxalotrophic and Methylotrophic Bacteria.</title>
        <authorList>
            <person name="Sahin N."/>
            <person name="Tani A."/>
        </authorList>
    </citation>
    <scope>NUCLEOTIDE SEQUENCE</scope>
    <source>
        <strain evidence="2">AM327</strain>
    </source>
</reference>
<dbReference type="PANTHER" id="PTHR40396:SF1">
    <property type="entry name" value="ATPASE AAA-TYPE CORE DOMAIN-CONTAINING PROTEIN"/>
    <property type="match status" value="1"/>
</dbReference>
<dbReference type="EMBL" id="BRVP01000009">
    <property type="protein sequence ID" value="GLB52494.1"/>
    <property type="molecule type" value="Genomic_DNA"/>
</dbReference>
<evidence type="ECO:0000313" key="2">
    <source>
        <dbReference type="EMBL" id="GLB52494.1"/>
    </source>
</evidence>
<keyword evidence="3" id="KW-1185">Reference proteome</keyword>
<dbReference type="Proteomes" id="UP001143545">
    <property type="component" value="Unassembled WGS sequence"/>
</dbReference>
<dbReference type="Pfam" id="PF13304">
    <property type="entry name" value="AAA_21"/>
    <property type="match status" value="1"/>
</dbReference>